<dbReference type="InterPro" id="IPR012902">
    <property type="entry name" value="N_methyl_site"/>
</dbReference>
<dbReference type="RefSeq" id="WP_154730004.1">
    <property type="nucleotide sequence ID" value="NZ_SZYE01000101.1"/>
</dbReference>
<name>A0A7Z8NS02_9CELL</name>
<comment type="caution">
    <text evidence="2">The sequence shown here is derived from an EMBL/GenBank/DDBJ whole genome shotgun (WGS) entry which is preliminary data.</text>
</comment>
<accession>A0A7Z8NS02</accession>
<gene>
    <name evidence="2" type="ORF">FA014_12490</name>
</gene>
<dbReference type="Gene3D" id="2.60.40.3440">
    <property type="match status" value="1"/>
</dbReference>
<evidence type="ECO:0000313" key="3">
    <source>
        <dbReference type="Proteomes" id="UP000308121"/>
    </source>
</evidence>
<dbReference type="InterPro" id="IPR045584">
    <property type="entry name" value="Pilin-like"/>
</dbReference>
<organism evidence="2 3">
    <name type="scientific">Cellulomonas hominis</name>
    <dbReference type="NCBI Taxonomy" id="156981"/>
    <lineage>
        <taxon>Bacteria</taxon>
        <taxon>Bacillati</taxon>
        <taxon>Actinomycetota</taxon>
        <taxon>Actinomycetes</taxon>
        <taxon>Micrococcales</taxon>
        <taxon>Cellulomonadaceae</taxon>
        <taxon>Cellulomonas</taxon>
    </lineage>
</organism>
<dbReference type="PROSITE" id="PS00409">
    <property type="entry name" value="PROKAR_NTER_METHYL"/>
    <property type="match status" value="1"/>
</dbReference>
<dbReference type="Pfam" id="PF07963">
    <property type="entry name" value="N_methyl"/>
    <property type="match status" value="1"/>
</dbReference>
<evidence type="ECO:0000256" key="1">
    <source>
        <dbReference type="SAM" id="Phobius"/>
    </source>
</evidence>
<dbReference type="EMBL" id="SZYE01000101">
    <property type="protein sequence ID" value="TKR23196.1"/>
    <property type="molecule type" value="Genomic_DNA"/>
</dbReference>
<keyword evidence="1" id="KW-0812">Transmembrane</keyword>
<dbReference type="NCBIfam" id="TIGR02532">
    <property type="entry name" value="IV_pilin_GFxxxE"/>
    <property type="match status" value="1"/>
</dbReference>
<dbReference type="Pfam" id="PF17963">
    <property type="entry name" value="Big_9"/>
    <property type="match status" value="2"/>
</dbReference>
<dbReference type="SUPFAM" id="SSF54523">
    <property type="entry name" value="Pili subunits"/>
    <property type="match status" value="1"/>
</dbReference>
<dbReference type="AlphaFoldDB" id="A0A7Z8NS02"/>
<reference evidence="2 3" key="1">
    <citation type="submission" date="2019-05" db="EMBL/GenBank/DDBJ databases">
        <title>Genome sequence of Cellulomonas hominis strain CS1.</title>
        <authorList>
            <person name="Belmont J."/>
            <person name="Maclea K.S."/>
        </authorList>
    </citation>
    <scope>NUCLEOTIDE SEQUENCE [LARGE SCALE GENOMIC DNA]</scope>
    <source>
        <strain evidence="2 3">CS1</strain>
    </source>
</reference>
<keyword evidence="1" id="KW-0472">Membrane</keyword>
<feature type="transmembrane region" description="Helical" evidence="1">
    <location>
        <begin position="20"/>
        <end position="39"/>
    </location>
</feature>
<dbReference type="OrthoDB" id="3295619at2"/>
<sequence>MARRRPIGPLDDGGFTLVEVIVALALLTVTATAALYFFVGGTRAVSHQQQSQNAVVVANEAMERAYGVGAKRSGDTSGLLLGRTKDDVEAAWASVASAGLEGYADTYSAWDSAATAIAGPADDAVPLVSTSELNHLDYEALTLIGPCYRSKTAAAAGCTKVGPTAPDAAPSGYTELMRVMVRVTWQSQSCPDSGCSYQVTSLIDPNSDLTWNNTTRPIAVDDDAVVNVGEQVVVDVLKNDILGVVVTNPVQLVGTPSAGSASVRSDGQILYTAPTNASGIKTVTYKLKDQSGRESNVATVRVRVMPRAVDDSAATIQSANITIPVTANDLGTPGAVTITSPPAAGWNATVSGTSIVFKPQNKTGTATFRYTYTDVDGLAAVNEATVTVTVTAWAPPKVADLTVRVPATVNGSKTDLNMMGLTGNPSGYVYEVVSVTMNQGKLYVDGRPYNAADNRIGAALTYEQQGNVLGVWTFQYRVLTPDRSVASPVKTVTIRLMPVAQPDSFSAARSKTVELYIGENDAPMNYGGTVALTPSFTNLTCGTIPTQQPSIQNGRINFTTPSKAQTCTFQYTLRGTGQYADIVSDPVTVTVKVTG</sequence>
<proteinExistence type="predicted"/>
<dbReference type="Proteomes" id="UP000308121">
    <property type="component" value="Unassembled WGS sequence"/>
</dbReference>
<evidence type="ECO:0000313" key="2">
    <source>
        <dbReference type="EMBL" id="TKR23196.1"/>
    </source>
</evidence>
<protein>
    <submittedName>
        <fullName evidence="2">Type II secretion system protein</fullName>
    </submittedName>
</protein>
<keyword evidence="1" id="KW-1133">Transmembrane helix</keyword>